<dbReference type="PANTHER" id="PTHR23279:SF2">
    <property type="entry name" value="DEFECTIVE PROBOSCIS EXTENSION RESPONSE 19, ISOFORM A"/>
    <property type="match status" value="1"/>
</dbReference>
<dbReference type="Pfam" id="PF13927">
    <property type="entry name" value="Ig_3"/>
    <property type="match status" value="1"/>
</dbReference>
<feature type="signal peptide" evidence="3">
    <location>
        <begin position="1"/>
        <end position="28"/>
    </location>
</feature>
<evidence type="ECO:0000256" key="3">
    <source>
        <dbReference type="SAM" id="SignalP"/>
    </source>
</evidence>
<dbReference type="GO" id="GO:0032589">
    <property type="term" value="C:neuron projection membrane"/>
    <property type="evidence" value="ECO:0007669"/>
    <property type="project" value="TreeGrafter"/>
</dbReference>
<keyword evidence="2" id="KW-0812">Transmembrane</keyword>
<dbReference type="CDD" id="cd00096">
    <property type="entry name" value="Ig"/>
    <property type="match status" value="1"/>
</dbReference>
<dbReference type="Pfam" id="PF07686">
    <property type="entry name" value="V-set"/>
    <property type="match status" value="1"/>
</dbReference>
<dbReference type="InterPro" id="IPR003598">
    <property type="entry name" value="Ig_sub2"/>
</dbReference>
<feature type="chain" id="PRO_5034754092" evidence="3">
    <location>
        <begin position="29"/>
        <end position="513"/>
    </location>
</feature>
<keyword evidence="2" id="KW-1133">Transmembrane helix</keyword>
<dbReference type="SUPFAM" id="SSF48726">
    <property type="entry name" value="Immunoglobulin"/>
    <property type="match status" value="2"/>
</dbReference>
<feature type="region of interest" description="Disordered" evidence="1">
    <location>
        <begin position="120"/>
        <end position="140"/>
    </location>
</feature>
<keyword evidence="3" id="KW-0732">Signal</keyword>
<dbReference type="GO" id="GO:0050808">
    <property type="term" value="P:synapse organization"/>
    <property type="evidence" value="ECO:0007669"/>
    <property type="project" value="TreeGrafter"/>
</dbReference>
<dbReference type="InterPro" id="IPR036179">
    <property type="entry name" value="Ig-like_dom_sf"/>
</dbReference>
<feature type="transmembrane region" description="Helical" evidence="2">
    <location>
        <begin position="493"/>
        <end position="511"/>
    </location>
</feature>
<evidence type="ECO:0000259" key="4">
    <source>
        <dbReference type="PROSITE" id="PS50835"/>
    </source>
</evidence>
<organism evidence="5">
    <name type="scientific">Cacopsylla melanoneura</name>
    <dbReference type="NCBI Taxonomy" id="428564"/>
    <lineage>
        <taxon>Eukaryota</taxon>
        <taxon>Metazoa</taxon>
        <taxon>Ecdysozoa</taxon>
        <taxon>Arthropoda</taxon>
        <taxon>Hexapoda</taxon>
        <taxon>Insecta</taxon>
        <taxon>Pterygota</taxon>
        <taxon>Neoptera</taxon>
        <taxon>Paraneoptera</taxon>
        <taxon>Hemiptera</taxon>
        <taxon>Sternorrhyncha</taxon>
        <taxon>Psylloidea</taxon>
        <taxon>Psyllidae</taxon>
        <taxon>Psyllinae</taxon>
        <taxon>Cacopsylla</taxon>
    </lineage>
</organism>
<feature type="compositionally biased region" description="Low complexity" evidence="1">
    <location>
        <begin position="40"/>
        <end position="53"/>
    </location>
</feature>
<dbReference type="SMART" id="SM00406">
    <property type="entry name" value="IGv"/>
    <property type="match status" value="1"/>
</dbReference>
<dbReference type="InterPro" id="IPR037448">
    <property type="entry name" value="Zig-8"/>
</dbReference>
<dbReference type="InterPro" id="IPR007110">
    <property type="entry name" value="Ig-like_dom"/>
</dbReference>
<dbReference type="InterPro" id="IPR013783">
    <property type="entry name" value="Ig-like_fold"/>
</dbReference>
<sequence length="513" mass="55863">MMSSKLSHNPHLLVVCSLCACLCVSVLSNEVSLLDDLQPAASSSNTSSSSSTAQQLQRAQKQHVNSVATSSSVDNEQQTAYSVAQRNVYKANSFFRAVASSNVDLRDDHLSASVSSVSNDVFSGDSSSSTVNRDLSRGKSLGSRGFSDFRVESRGFSDKSVGSDEFSDTNVGRRNRFRVESREFSRNNAAAGYREVSDSSVRSREFSDNKVDFPGSSDVFPGSTDVFPGSSDVIPGSSDVFPGSSAGQFADISSHTAALRKRSIARGSSADRNQLIFSTENSTVVLAQLGGTATLPCLVKKIASGVVSWLRRKNIHELLTVGLTPYSSDERFFVEHSRQTQNWALKIRSVKPEDEGVYECQVSTHPPASVFLQLQVVEATAVIQGAPDIHVKNGSTLHLVCSLLNSTEPPVFIFWYHGPRMINYDKDPNISVRSDASGSVLVIRHARQQHTGNYTCLPSNVRSASVNVHVLIDETPAAMQDGRNNMNQLSFNIGYYCVYLLLILGYNNYYVTS</sequence>
<proteinExistence type="predicted"/>
<dbReference type="SMART" id="SM00409">
    <property type="entry name" value="IG"/>
    <property type="match status" value="2"/>
</dbReference>
<feature type="compositionally biased region" description="Polar residues" evidence="1">
    <location>
        <begin position="54"/>
        <end position="76"/>
    </location>
</feature>
<dbReference type="AlphaFoldDB" id="A0A8D9AKE9"/>
<dbReference type="CDD" id="cd00099">
    <property type="entry name" value="IgV"/>
    <property type="match status" value="1"/>
</dbReference>
<protein>
    <submittedName>
        <fullName evidence="5">Limbic system-associated membrane protein</fullName>
    </submittedName>
</protein>
<evidence type="ECO:0000313" key="5">
    <source>
        <dbReference type="EMBL" id="CAG6767615.1"/>
    </source>
</evidence>
<feature type="domain" description="Ig-like" evidence="4">
    <location>
        <begin position="290"/>
        <end position="363"/>
    </location>
</feature>
<dbReference type="EMBL" id="HBUF01573945">
    <property type="protein sequence ID" value="CAG6767615.1"/>
    <property type="molecule type" value="Transcribed_RNA"/>
</dbReference>
<name>A0A8D9AKE9_9HEMI</name>
<dbReference type="InterPro" id="IPR013106">
    <property type="entry name" value="Ig_V-set"/>
</dbReference>
<evidence type="ECO:0000256" key="2">
    <source>
        <dbReference type="SAM" id="Phobius"/>
    </source>
</evidence>
<dbReference type="SMART" id="SM00408">
    <property type="entry name" value="IGc2"/>
    <property type="match status" value="2"/>
</dbReference>
<dbReference type="PROSITE" id="PS50835">
    <property type="entry name" value="IG_LIKE"/>
    <property type="match status" value="2"/>
</dbReference>
<dbReference type="PANTHER" id="PTHR23279">
    <property type="entry name" value="DEFECTIVE PROBOSCIS EXTENSION RESPONSE DPR -RELATED"/>
    <property type="match status" value="1"/>
</dbReference>
<feature type="domain" description="Ig-like" evidence="4">
    <location>
        <begin position="366"/>
        <end position="467"/>
    </location>
</feature>
<evidence type="ECO:0000256" key="1">
    <source>
        <dbReference type="SAM" id="MobiDB-lite"/>
    </source>
</evidence>
<reference evidence="5" key="1">
    <citation type="submission" date="2021-05" db="EMBL/GenBank/DDBJ databases">
        <authorList>
            <person name="Alioto T."/>
            <person name="Alioto T."/>
            <person name="Gomez Garrido J."/>
        </authorList>
    </citation>
    <scope>NUCLEOTIDE SEQUENCE</scope>
</reference>
<feature type="region of interest" description="Disordered" evidence="1">
    <location>
        <begin position="39"/>
        <end position="76"/>
    </location>
</feature>
<dbReference type="InterPro" id="IPR003599">
    <property type="entry name" value="Ig_sub"/>
</dbReference>
<accession>A0A8D9AKE9</accession>
<keyword evidence="2" id="KW-0472">Membrane</keyword>
<feature type="compositionally biased region" description="Low complexity" evidence="1">
    <location>
        <begin position="120"/>
        <end position="131"/>
    </location>
</feature>
<dbReference type="Gene3D" id="2.60.40.10">
    <property type="entry name" value="Immunoglobulins"/>
    <property type="match status" value="2"/>
</dbReference>
<dbReference type="PROSITE" id="PS51257">
    <property type="entry name" value="PROKAR_LIPOPROTEIN"/>
    <property type="match status" value="1"/>
</dbReference>
<dbReference type="FunFam" id="2.60.40.10:FF:000129">
    <property type="entry name" value="CLUMA_CG018772, isoform A"/>
    <property type="match status" value="1"/>
</dbReference>